<dbReference type="InterPro" id="IPR041802">
    <property type="entry name" value="MPP_YfcE"/>
</dbReference>
<keyword evidence="2" id="KW-0479">Metal-binding</keyword>
<keyword evidence="4" id="KW-0378">Hydrolase</keyword>
<dbReference type="InterPro" id="IPR024654">
    <property type="entry name" value="Calcineurin-like_PHP_lpxH"/>
</dbReference>
<dbReference type="Gene3D" id="3.60.21.10">
    <property type="match status" value="1"/>
</dbReference>
<dbReference type="SUPFAM" id="SSF56300">
    <property type="entry name" value="Metallo-dependent phosphatases"/>
    <property type="match status" value="1"/>
</dbReference>
<accession>A0A6N3D8L4</accession>
<evidence type="ECO:0000259" key="3">
    <source>
        <dbReference type="Pfam" id="PF12850"/>
    </source>
</evidence>
<evidence type="ECO:0000256" key="1">
    <source>
        <dbReference type="ARBA" id="ARBA00008950"/>
    </source>
</evidence>
<dbReference type="InterPro" id="IPR029052">
    <property type="entry name" value="Metallo-depent_PP-like"/>
</dbReference>
<dbReference type="EMBL" id="CACRUE010000031">
    <property type="protein sequence ID" value="VYU23141.1"/>
    <property type="molecule type" value="Genomic_DNA"/>
</dbReference>
<protein>
    <recommendedName>
        <fullName evidence="2">Phosphoesterase</fullName>
        <ecNumber evidence="2">3.1.4.-</ecNumber>
    </recommendedName>
</protein>
<dbReference type="NCBIfam" id="TIGR00040">
    <property type="entry name" value="yfcE"/>
    <property type="match status" value="1"/>
</dbReference>
<name>A0A6N3D8L4_9FIRM</name>
<evidence type="ECO:0000256" key="2">
    <source>
        <dbReference type="RuleBase" id="RU362039"/>
    </source>
</evidence>
<dbReference type="AlphaFoldDB" id="A0A6N3D8L4"/>
<dbReference type="InterPro" id="IPR000979">
    <property type="entry name" value="Phosphodiesterase_MJ0936/Vps29"/>
</dbReference>
<proteinExistence type="inferred from homology"/>
<gene>
    <name evidence="4" type="primary">yfcE_2</name>
    <name evidence="4" type="ORF">IBLFYP30_02082</name>
</gene>
<dbReference type="CDD" id="cd00841">
    <property type="entry name" value="MPP_YfcE"/>
    <property type="match status" value="1"/>
</dbReference>
<dbReference type="GO" id="GO:0016787">
    <property type="term" value="F:hydrolase activity"/>
    <property type="evidence" value="ECO:0007669"/>
    <property type="project" value="UniProtKB-UniRule"/>
</dbReference>
<comment type="similarity">
    <text evidence="1 2">Belongs to the metallophosphoesterase superfamily. YfcE family.</text>
</comment>
<feature type="domain" description="Calcineurin-like phosphoesterase" evidence="3">
    <location>
        <begin position="2"/>
        <end position="149"/>
    </location>
</feature>
<dbReference type="Pfam" id="PF12850">
    <property type="entry name" value="Metallophos_2"/>
    <property type="match status" value="1"/>
</dbReference>
<dbReference type="EC" id="3.1.4.-" evidence="2"/>
<evidence type="ECO:0000313" key="4">
    <source>
        <dbReference type="EMBL" id="VYU23141.1"/>
    </source>
</evidence>
<comment type="cofactor">
    <cofactor evidence="2">
        <name>a divalent metal cation</name>
        <dbReference type="ChEBI" id="CHEBI:60240"/>
    </cofactor>
</comment>
<sequence>MMRIGIISDTHRFTKAIDHAIPYLQDCDLIVHAGDNIDDADYIEAVTDIPVVAVKGNCDFYSDPGKDEETFMAEDKRVFVCHGHNYGIKYSMSDLLNKALNSNIDIVIFGHSHIPFYQEIRGVIFINPGSVSLPRGGSSKGLGILDIENGEITYKRIEI</sequence>
<dbReference type="GO" id="GO:0046872">
    <property type="term" value="F:metal ion binding"/>
    <property type="evidence" value="ECO:0007669"/>
    <property type="project" value="UniProtKB-KW"/>
</dbReference>
<reference evidence="4" key="1">
    <citation type="submission" date="2019-11" db="EMBL/GenBank/DDBJ databases">
        <authorList>
            <person name="Feng L."/>
        </authorList>
    </citation>
    <scope>NUCLEOTIDE SEQUENCE</scope>
    <source>
        <strain evidence="4">IbartlettiiLFYP30</strain>
    </source>
</reference>
<organism evidence="4">
    <name type="scientific">Intestinibacter bartlettii</name>
    <dbReference type="NCBI Taxonomy" id="261299"/>
    <lineage>
        <taxon>Bacteria</taxon>
        <taxon>Bacillati</taxon>
        <taxon>Bacillota</taxon>
        <taxon>Clostridia</taxon>
        <taxon>Peptostreptococcales</taxon>
        <taxon>Peptostreptococcaceae</taxon>
        <taxon>Intestinibacter</taxon>
    </lineage>
</organism>
<dbReference type="PANTHER" id="PTHR11124">
    <property type="entry name" value="VACUOLAR SORTING PROTEIN VPS29"/>
    <property type="match status" value="1"/>
</dbReference>
<dbReference type="RefSeq" id="WP_024037727.1">
    <property type="nucleotide sequence ID" value="NZ_BAABXU010000001.1"/>
</dbReference>